<dbReference type="EMBL" id="JACHVC010000013">
    <property type="protein sequence ID" value="MBC2608206.1"/>
    <property type="molecule type" value="Genomic_DNA"/>
</dbReference>
<keyword evidence="2" id="KW-1185">Reference proteome</keyword>
<organism evidence="1 2">
    <name type="scientific">Pelagicoccus albus</name>
    <dbReference type="NCBI Taxonomy" id="415222"/>
    <lineage>
        <taxon>Bacteria</taxon>
        <taxon>Pseudomonadati</taxon>
        <taxon>Verrucomicrobiota</taxon>
        <taxon>Opitutia</taxon>
        <taxon>Puniceicoccales</taxon>
        <taxon>Pelagicoccaceae</taxon>
        <taxon>Pelagicoccus</taxon>
    </lineage>
</organism>
<protein>
    <submittedName>
        <fullName evidence="1">Uncharacterized protein</fullName>
    </submittedName>
</protein>
<dbReference type="RefSeq" id="WP_185662056.1">
    <property type="nucleotide sequence ID" value="NZ_CAWPOO010000013.1"/>
</dbReference>
<dbReference type="Proteomes" id="UP000526501">
    <property type="component" value="Unassembled WGS sequence"/>
</dbReference>
<accession>A0A7X1B9S5</accession>
<comment type="caution">
    <text evidence="1">The sequence shown here is derived from an EMBL/GenBank/DDBJ whole genome shotgun (WGS) entry which is preliminary data.</text>
</comment>
<evidence type="ECO:0000313" key="1">
    <source>
        <dbReference type="EMBL" id="MBC2608206.1"/>
    </source>
</evidence>
<gene>
    <name evidence="1" type="ORF">H5P27_19275</name>
</gene>
<name>A0A7X1B9S5_9BACT</name>
<proteinExistence type="predicted"/>
<evidence type="ECO:0000313" key="2">
    <source>
        <dbReference type="Proteomes" id="UP000526501"/>
    </source>
</evidence>
<sequence length="69" mass="7803">MKDRQTILSSLMETVGLAPRKGLSPGAGRFLGMGGSFGKAKIRHCTTWDFEYKLPRVPGREQFNDTRFR</sequence>
<dbReference type="AlphaFoldDB" id="A0A7X1B9S5"/>
<reference evidence="1 2" key="1">
    <citation type="submission" date="2020-07" db="EMBL/GenBank/DDBJ databases">
        <authorList>
            <person name="Feng X."/>
        </authorList>
    </citation>
    <scope>NUCLEOTIDE SEQUENCE [LARGE SCALE GENOMIC DNA]</scope>
    <source>
        <strain evidence="1 2">JCM23202</strain>
    </source>
</reference>